<dbReference type="InterPro" id="IPR004843">
    <property type="entry name" value="Calcineurin-like_PHP"/>
</dbReference>
<gene>
    <name evidence="2" type="primary">cpdA_7</name>
    <name evidence="2" type="ORF">GALL_257850</name>
</gene>
<dbReference type="GO" id="GO:0004114">
    <property type="term" value="F:3',5'-cyclic-nucleotide phosphodiesterase activity"/>
    <property type="evidence" value="ECO:0007669"/>
    <property type="project" value="UniProtKB-EC"/>
</dbReference>
<dbReference type="Pfam" id="PF00149">
    <property type="entry name" value="Metallophos"/>
    <property type="match status" value="1"/>
</dbReference>
<dbReference type="SUPFAM" id="SSF56300">
    <property type="entry name" value="Metallo-dependent phosphatases"/>
    <property type="match status" value="1"/>
</dbReference>
<feature type="domain" description="Calcineurin-like phosphoesterase" evidence="1">
    <location>
        <begin position="4"/>
        <end position="213"/>
    </location>
</feature>
<dbReference type="EMBL" id="MLJW01000236">
    <property type="protein sequence ID" value="OIQ92269.1"/>
    <property type="molecule type" value="Genomic_DNA"/>
</dbReference>
<reference evidence="2" key="1">
    <citation type="submission" date="2016-10" db="EMBL/GenBank/DDBJ databases">
        <title>Sequence of Gallionella enrichment culture.</title>
        <authorList>
            <person name="Poehlein A."/>
            <person name="Muehling M."/>
            <person name="Daniel R."/>
        </authorList>
    </citation>
    <scope>NUCLEOTIDE SEQUENCE</scope>
</reference>
<comment type="caution">
    <text evidence="2">The sequence shown here is derived from an EMBL/GenBank/DDBJ whole genome shotgun (WGS) entry which is preliminary data.</text>
</comment>
<dbReference type="InterPro" id="IPR029052">
    <property type="entry name" value="Metallo-depent_PP-like"/>
</dbReference>
<dbReference type="Gene3D" id="3.60.21.10">
    <property type="match status" value="1"/>
</dbReference>
<keyword evidence="2" id="KW-0378">Hydrolase</keyword>
<evidence type="ECO:0000259" key="1">
    <source>
        <dbReference type="Pfam" id="PF00149"/>
    </source>
</evidence>
<dbReference type="PANTHER" id="PTHR37844">
    <property type="entry name" value="SER/THR PROTEIN PHOSPHATASE SUPERFAMILY (AFU_ORTHOLOGUE AFUA_1G14840)"/>
    <property type="match status" value="1"/>
</dbReference>
<proteinExistence type="predicted"/>
<sequence length="251" mass="27165">MKLHILSDLHLAQGALAVPRNDAEAVILAGDIARPAAAVAWASGLDKPVLYVPGNHEFYGGSIVGTVDELKRLCAGSQVRVLDQDQVIFKGVRFLGATLWTDFMLFGAGEQRTAAMRQASAFMRDFSRISAAGAQFTPEDAAALFERQAGWLAGMLSQPHAGPTVVITHHAPSRMSIHPRFAGSLINACFVSAAEHLLDGDRARLWVHGHTHDSFDYALNGTRVVCNPRGYAKHGVNENPLFDPNFLVDIN</sequence>
<organism evidence="2">
    <name type="scientific">mine drainage metagenome</name>
    <dbReference type="NCBI Taxonomy" id="410659"/>
    <lineage>
        <taxon>unclassified sequences</taxon>
        <taxon>metagenomes</taxon>
        <taxon>ecological metagenomes</taxon>
    </lineage>
</organism>
<evidence type="ECO:0000313" key="2">
    <source>
        <dbReference type="EMBL" id="OIQ92269.1"/>
    </source>
</evidence>
<dbReference type="PANTHER" id="PTHR37844:SF2">
    <property type="entry name" value="SER_THR PROTEIN PHOSPHATASE SUPERFAMILY (AFU_ORTHOLOGUE AFUA_1G14840)"/>
    <property type="match status" value="1"/>
</dbReference>
<protein>
    <submittedName>
        <fullName evidence="2">3',5'-cyclic adenosine monophosphate phosphodiesterase CpdA</fullName>
        <ecNumber evidence="2">3.1.4.17</ecNumber>
    </submittedName>
</protein>
<name>A0A1J5RVX0_9ZZZZ</name>
<accession>A0A1J5RVX0</accession>
<dbReference type="EC" id="3.1.4.17" evidence="2"/>
<dbReference type="AlphaFoldDB" id="A0A1J5RVX0"/>